<accession>A0A8J4SZK5</accession>
<reference evidence="2" key="1">
    <citation type="submission" date="2019-05" db="EMBL/GenBank/DDBJ databases">
        <title>Annotation for the trematode Paragonimus heterotremus.</title>
        <authorList>
            <person name="Choi Y.-J."/>
        </authorList>
    </citation>
    <scope>NUCLEOTIDE SEQUENCE</scope>
    <source>
        <strain evidence="2">LC</strain>
    </source>
</reference>
<gene>
    <name evidence="2" type="ORF">PHET_11706</name>
</gene>
<dbReference type="Proteomes" id="UP000748531">
    <property type="component" value="Unassembled WGS sequence"/>
</dbReference>
<sequence length="123" mass="13096">MSVAQPEESTASNNSPALTNVVKRKRSILPPATMNKIAETSGPTLSRSGRVSINSDSNGKAVLGTENITRIGSSKMGHRTTHRRMSSQASARSQTAVALSAVQDNHSTYAAAFECIFKRLPIP</sequence>
<feature type="region of interest" description="Disordered" evidence="1">
    <location>
        <begin position="37"/>
        <end position="58"/>
    </location>
</feature>
<proteinExistence type="predicted"/>
<evidence type="ECO:0000313" key="2">
    <source>
        <dbReference type="EMBL" id="KAF5394364.1"/>
    </source>
</evidence>
<dbReference type="AlphaFoldDB" id="A0A8J4SZK5"/>
<feature type="compositionally biased region" description="Polar residues" evidence="1">
    <location>
        <begin position="41"/>
        <end position="58"/>
    </location>
</feature>
<organism evidence="2 3">
    <name type="scientific">Paragonimus heterotremus</name>
    <dbReference type="NCBI Taxonomy" id="100268"/>
    <lineage>
        <taxon>Eukaryota</taxon>
        <taxon>Metazoa</taxon>
        <taxon>Spiralia</taxon>
        <taxon>Lophotrochozoa</taxon>
        <taxon>Platyhelminthes</taxon>
        <taxon>Trematoda</taxon>
        <taxon>Digenea</taxon>
        <taxon>Plagiorchiida</taxon>
        <taxon>Troglotremata</taxon>
        <taxon>Troglotrematidae</taxon>
        <taxon>Paragonimus</taxon>
    </lineage>
</organism>
<evidence type="ECO:0000313" key="3">
    <source>
        <dbReference type="Proteomes" id="UP000748531"/>
    </source>
</evidence>
<evidence type="ECO:0000256" key="1">
    <source>
        <dbReference type="SAM" id="MobiDB-lite"/>
    </source>
</evidence>
<feature type="compositionally biased region" description="Polar residues" evidence="1">
    <location>
        <begin position="7"/>
        <end position="18"/>
    </location>
</feature>
<feature type="region of interest" description="Disordered" evidence="1">
    <location>
        <begin position="1"/>
        <end position="25"/>
    </location>
</feature>
<protein>
    <submittedName>
        <fullName evidence="2">Uncharacterized protein</fullName>
    </submittedName>
</protein>
<keyword evidence="3" id="KW-1185">Reference proteome</keyword>
<name>A0A8J4SZK5_9TREM</name>
<comment type="caution">
    <text evidence="2">The sequence shown here is derived from an EMBL/GenBank/DDBJ whole genome shotgun (WGS) entry which is preliminary data.</text>
</comment>
<dbReference type="EMBL" id="LUCH01018807">
    <property type="protein sequence ID" value="KAF5394364.1"/>
    <property type="molecule type" value="Genomic_DNA"/>
</dbReference>